<dbReference type="InterPro" id="IPR052279">
    <property type="entry name" value="EngB_GTPase"/>
</dbReference>
<dbReference type="GeneID" id="36564698"/>
<dbReference type="RefSeq" id="XP_024716320.1">
    <property type="nucleotide sequence ID" value="XM_024856721.1"/>
</dbReference>
<dbReference type="GO" id="GO:0005739">
    <property type="term" value="C:mitochondrion"/>
    <property type="evidence" value="ECO:0007669"/>
    <property type="project" value="TreeGrafter"/>
</dbReference>
<comment type="caution">
    <text evidence="7">The sequence shown here is derived from an EMBL/GenBank/DDBJ whole genome shotgun (WGS) entry which is preliminary data.</text>
</comment>
<keyword evidence="3" id="KW-0460">Magnesium</keyword>
<dbReference type="VEuPathDB" id="FungiDB:C7M61_001308"/>
<evidence type="ECO:0000256" key="5">
    <source>
        <dbReference type="SAM" id="MobiDB-lite"/>
    </source>
</evidence>
<keyword evidence="4" id="KW-0342">GTP-binding</keyword>
<protein>
    <recommendedName>
        <fullName evidence="6">EngB-type G domain-containing protein</fullName>
    </recommendedName>
</protein>
<dbReference type="GO" id="GO:0046872">
    <property type="term" value="F:metal ion binding"/>
    <property type="evidence" value="ECO:0007669"/>
    <property type="project" value="UniProtKB-KW"/>
</dbReference>
<evidence type="ECO:0000259" key="6">
    <source>
        <dbReference type="PROSITE" id="PS51706"/>
    </source>
</evidence>
<dbReference type="OrthoDB" id="391988at2759"/>
<dbReference type="InterPro" id="IPR006073">
    <property type="entry name" value="GTP-bd"/>
</dbReference>
<dbReference type="STRING" id="418784.A0A2P7Z079"/>
<dbReference type="PROSITE" id="PS51706">
    <property type="entry name" value="G_ENGB"/>
    <property type="match status" value="1"/>
</dbReference>
<dbReference type="SUPFAM" id="SSF52540">
    <property type="entry name" value="P-loop containing nucleoside triphosphate hydrolases"/>
    <property type="match status" value="1"/>
</dbReference>
<feature type="domain" description="EngB-type G" evidence="6">
    <location>
        <begin position="139"/>
        <end position="325"/>
    </location>
</feature>
<accession>A0A2P7Z079</accession>
<evidence type="ECO:0000256" key="2">
    <source>
        <dbReference type="ARBA" id="ARBA00022741"/>
    </source>
</evidence>
<dbReference type="Pfam" id="PF01926">
    <property type="entry name" value="MMR_HSR1"/>
    <property type="match status" value="1"/>
</dbReference>
<feature type="compositionally biased region" description="Basic residues" evidence="5">
    <location>
        <begin position="369"/>
        <end position="382"/>
    </location>
</feature>
<sequence length="382" mass="43479">MLLFRRSLASVNYLVSAIPKKATVPLPQKKANPKNLPPLDASTLVYSPNDLNNHFRYKEYGKPTSAQLTKADQFFAKYAPKHEWTCATYEDIPDLKIARLQNEHQERLSRIEPYLRTEYHENLEKLRSSYGYSPEVLRPLPEILLLGHTNAGKSTMVNTLFNSERSKKEGHLAFVSRRAGFTKCLNSFNVGGKLRIIDSPGYGEYGEEKQGEVVLDYIRNRTYLRRVFLLIDSKTGFQEEDSMLIDLLVDEGVPFEIIFTKVDEIVQSQFPRFQIKSAKSDADGRINGYEMAREGNSKVISYYDSLIDGAGLRDLASMPKLLFNNSQTNKLLTKKLGYREIRHAILESCGLAESPQADVTEESVTPKVNRGRKKRSTRGIRV</sequence>
<dbReference type="CDD" id="cd01876">
    <property type="entry name" value="YihA_EngB"/>
    <property type="match status" value="1"/>
</dbReference>
<dbReference type="Proteomes" id="UP000241107">
    <property type="component" value="Unassembled WGS sequence"/>
</dbReference>
<dbReference type="InterPro" id="IPR030393">
    <property type="entry name" value="G_ENGB_dom"/>
</dbReference>
<name>A0A2P7Z079_9ASCO</name>
<keyword evidence="1" id="KW-0479">Metal-binding</keyword>
<proteinExistence type="predicted"/>
<dbReference type="AlphaFoldDB" id="A0A2P7Z079"/>
<dbReference type="PANTHER" id="PTHR46498">
    <property type="entry name" value="GTP-BINDING PROTEIN 8"/>
    <property type="match status" value="1"/>
</dbReference>
<feature type="region of interest" description="Disordered" evidence="5">
    <location>
        <begin position="356"/>
        <end position="382"/>
    </location>
</feature>
<reference evidence="7 8" key="1">
    <citation type="submission" date="2018-03" db="EMBL/GenBank/DDBJ databases">
        <title>Candida pseudohaemulonii genome assembly and annotation.</title>
        <authorList>
            <person name="Munoz J.F."/>
            <person name="Gade L.G."/>
            <person name="Chow N.A."/>
            <person name="Litvintseva A.P."/>
            <person name="Loparev V.N."/>
            <person name="Cuomo C.A."/>
        </authorList>
    </citation>
    <scope>NUCLEOTIDE SEQUENCE [LARGE SCALE GENOMIC DNA]</scope>
    <source>
        <strain evidence="7 8">B12108</strain>
    </source>
</reference>
<evidence type="ECO:0000256" key="4">
    <source>
        <dbReference type="ARBA" id="ARBA00023134"/>
    </source>
</evidence>
<dbReference type="GO" id="GO:0005525">
    <property type="term" value="F:GTP binding"/>
    <property type="evidence" value="ECO:0007669"/>
    <property type="project" value="UniProtKB-KW"/>
</dbReference>
<evidence type="ECO:0000256" key="3">
    <source>
        <dbReference type="ARBA" id="ARBA00022842"/>
    </source>
</evidence>
<dbReference type="InterPro" id="IPR027417">
    <property type="entry name" value="P-loop_NTPase"/>
</dbReference>
<dbReference type="Gene3D" id="3.40.50.300">
    <property type="entry name" value="P-loop containing nucleotide triphosphate hydrolases"/>
    <property type="match status" value="1"/>
</dbReference>
<dbReference type="EMBL" id="PYFQ01000001">
    <property type="protein sequence ID" value="PSK41621.1"/>
    <property type="molecule type" value="Genomic_DNA"/>
</dbReference>
<evidence type="ECO:0000256" key="1">
    <source>
        <dbReference type="ARBA" id="ARBA00022723"/>
    </source>
</evidence>
<dbReference type="PANTHER" id="PTHR46498:SF1">
    <property type="entry name" value="GTP-BINDING PROTEIN 8"/>
    <property type="match status" value="1"/>
</dbReference>
<evidence type="ECO:0000313" key="7">
    <source>
        <dbReference type="EMBL" id="PSK41621.1"/>
    </source>
</evidence>
<organism evidence="7 8">
    <name type="scientific">Candidozyma pseudohaemuli</name>
    <dbReference type="NCBI Taxonomy" id="418784"/>
    <lineage>
        <taxon>Eukaryota</taxon>
        <taxon>Fungi</taxon>
        <taxon>Dikarya</taxon>
        <taxon>Ascomycota</taxon>
        <taxon>Saccharomycotina</taxon>
        <taxon>Pichiomycetes</taxon>
        <taxon>Metschnikowiaceae</taxon>
        <taxon>Candidozyma</taxon>
    </lineage>
</organism>
<gene>
    <name evidence="7" type="ORF">C7M61_001308</name>
</gene>
<evidence type="ECO:0000313" key="8">
    <source>
        <dbReference type="Proteomes" id="UP000241107"/>
    </source>
</evidence>
<keyword evidence="8" id="KW-1185">Reference proteome</keyword>
<keyword evidence="2" id="KW-0547">Nucleotide-binding</keyword>